<dbReference type="EMBL" id="KN123054">
    <property type="protein sequence ID" value="KFO26944.1"/>
    <property type="molecule type" value="Genomic_DNA"/>
</dbReference>
<dbReference type="AlphaFoldDB" id="A0A091D4A5"/>
<reference evidence="1 2" key="1">
    <citation type="submission" date="2013-11" db="EMBL/GenBank/DDBJ databases">
        <title>The Damaraland mole rat (Fukomys damarensis) genome and evolution of African mole rats.</title>
        <authorList>
            <person name="Gladyshev V.N."/>
            <person name="Fang X."/>
        </authorList>
    </citation>
    <scope>NUCLEOTIDE SEQUENCE [LARGE SCALE GENOMIC DNA]</scope>
    <source>
        <tissue evidence="1">Liver</tissue>
    </source>
</reference>
<evidence type="ECO:0000313" key="2">
    <source>
        <dbReference type="Proteomes" id="UP000028990"/>
    </source>
</evidence>
<gene>
    <name evidence="1" type="ORF">H920_11661</name>
</gene>
<dbReference type="Proteomes" id="UP000028990">
    <property type="component" value="Unassembled WGS sequence"/>
</dbReference>
<sequence>MGFGGGCGTAPAGLNRVEAFGPSQLHEMIPDHLAVNGATHAVTQLHIELGKHIGVEDTRFRNVPDGSGLYYVSNDEFLNGLILGHDRVQFVQ</sequence>
<proteinExistence type="predicted"/>
<accession>A0A091D4A5</accession>
<evidence type="ECO:0000313" key="1">
    <source>
        <dbReference type="EMBL" id="KFO26944.1"/>
    </source>
</evidence>
<protein>
    <submittedName>
        <fullName evidence="1">Uncharacterized protein</fullName>
    </submittedName>
</protein>
<keyword evidence="2" id="KW-1185">Reference proteome</keyword>
<organism evidence="1 2">
    <name type="scientific">Fukomys damarensis</name>
    <name type="common">Damaraland mole rat</name>
    <name type="synonym">Cryptomys damarensis</name>
    <dbReference type="NCBI Taxonomy" id="885580"/>
    <lineage>
        <taxon>Eukaryota</taxon>
        <taxon>Metazoa</taxon>
        <taxon>Chordata</taxon>
        <taxon>Craniata</taxon>
        <taxon>Vertebrata</taxon>
        <taxon>Euteleostomi</taxon>
        <taxon>Mammalia</taxon>
        <taxon>Eutheria</taxon>
        <taxon>Euarchontoglires</taxon>
        <taxon>Glires</taxon>
        <taxon>Rodentia</taxon>
        <taxon>Hystricomorpha</taxon>
        <taxon>Bathyergidae</taxon>
        <taxon>Fukomys</taxon>
    </lineage>
</organism>
<name>A0A091D4A5_FUKDA</name>